<dbReference type="RefSeq" id="WP_004717076.1">
    <property type="nucleotide sequence ID" value="NZ_CABIHR010000007.1"/>
</dbReference>
<evidence type="ECO:0000313" key="3">
    <source>
        <dbReference type="Proteomes" id="UP000255169"/>
    </source>
</evidence>
<name>A0A085U4D3_YERRU</name>
<dbReference type="OrthoDB" id="9788465at2"/>
<dbReference type="PANTHER" id="PTHR37805:SF1">
    <property type="entry name" value="CYTOPLASMIC PROTEIN"/>
    <property type="match status" value="1"/>
</dbReference>
<dbReference type="AlphaFoldDB" id="A0A085U4D3"/>
<dbReference type="PANTHER" id="PTHR37805">
    <property type="entry name" value="CYTOPLASMIC PROTEIN-RELATED"/>
    <property type="match status" value="1"/>
</dbReference>
<evidence type="ECO:0000313" key="1">
    <source>
        <dbReference type="EMBL" id="CEK27000.1"/>
    </source>
</evidence>
<dbReference type="eggNOG" id="COG4807">
    <property type="taxonomic scope" value="Bacteria"/>
</dbReference>
<keyword evidence="3" id="KW-1185">Reference proteome</keyword>
<dbReference type="KEGG" id="yrb:UGYR_15865"/>
<proteinExistence type="predicted"/>
<evidence type="ECO:0000313" key="2">
    <source>
        <dbReference type="EMBL" id="SUP99642.1"/>
    </source>
</evidence>
<dbReference type="EMBL" id="LN681231">
    <property type="protein sequence ID" value="CEK27000.1"/>
    <property type="molecule type" value="Genomic_DNA"/>
</dbReference>
<dbReference type="GeneID" id="66878971"/>
<accession>A0A085U4D3</accession>
<protein>
    <submittedName>
        <fullName evidence="2">Protein of uncharacterized function (DUF1456)</fullName>
    </submittedName>
</protein>
<reference evidence="2 3" key="2">
    <citation type="submission" date="2018-06" db="EMBL/GenBank/DDBJ databases">
        <authorList>
            <consortium name="Pathogen Informatics"/>
            <person name="Doyle S."/>
        </authorList>
    </citation>
    <scope>NUCLEOTIDE SEQUENCE [LARGE SCALE GENOMIC DNA]</scope>
    <source>
        <strain evidence="2 3">NCTC10476</strain>
    </source>
</reference>
<reference evidence="1" key="1">
    <citation type="journal article" date="2015" name="Genome Announc.">
        <title>Complete Genome Sequence of Yersinia ruckeri Strain CSF007-82, Etiologic Agent of Red Mouth Disease in Salmonid Fish.</title>
        <authorList>
            <person name="Nelson M.C."/>
            <person name="LaPatra S.E."/>
            <person name="Welch T.J."/>
            <person name="Graf J."/>
        </authorList>
    </citation>
    <scope>NUCLEOTIDE SEQUENCE</scope>
    <source>
        <strain evidence="1">CSF007-82</strain>
    </source>
</reference>
<dbReference type="InterPro" id="IPR009921">
    <property type="entry name" value="YehS-like"/>
</dbReference>
<dbReference type="Proteomes" id="UP000255169">
    <property type="component" value="Unassembled WGS sequence"/>
</dbReference>
<gene>
    <name evidence="1" type="ORF">CSF007_6215</name>
    <name evidence="2" type="ORF">NCTC10476_00878</name>
</gene>
<dbReference type="STRING" id="29486.UGYR_15865"/>
<organism evidence="1">
    <name type="scientific">Yersinia ruckeri</name>
    <dbReference type="NCBI Taxonomy" id="29486"/>
    <lineage>
        <taxon>Bacteria</taxon>
        <taxon>Pseudomonadati</taxon>
        <taxon>Pseudomonadota</taxon>
        <taxon>Gammaproteobacteria</taxon>
        <taxon>Enterobacterales</taxon>
        <taxon>Yersiniaceae</taxon>
        <taxon>Yersinia</taxon>
    </lineage>
</organism>
<dbReference type="PATRIC" id="fig|29486.44.peg.2746"/>
<dbReference type="Pfam" id="PF07308">
    <property type="entry name" value="DUF1456"/>
    <property type="match status" value="2"/>
</dbReference>
<dbReference type="EMBL" id="UHJG01000001">
    <property type="protein sequence ID" value="SUP99642.1"/>
    <property type="molecule type" value="Genomic_DNA"/>
</dbReference>
<sequence>MINNDVLRSVRYVLNVNDAKIVEIIKLTDFEVNSTDIVNFLKKEDEDGYQNCPDEVMAHFLNGLIFFKRGKDDKFPAPSIEARITNNIVLKKLRVAFELKDTDMHDIFTSVDFPVSKPELNALFRKDDSKNFRPCGDQVLRYFLKGLTLRVRGPKK</sequence>